<evidence type="ECO:0000256" key="9">
    <source>
        <dbReference type="ARBA" id="ARBA00023242"/>
    </source>
</evidence>
<dbReference type="GO" id="GO:0017056">
    <property type="term" value="F:structural constituent of nuclear pore"/>
    <property type="evidence" value="ECO:0007669"/>
    <property type="project" value="TreeGrafter"/>
</dbReference>
<keyword evidence="14" id="KW-1185">Reference proteome</keyword>
<evidence type="ECO:0000256" key="7">
    <source>
        <dbReference type="ARBA" id="ARBA00023010"/>
    </source>
</evidence>
<accession>A0A0N5BGU8</accession>
<dbReference type="GO" id="GO:0044615">
    <property type="term" value="C:nuclear pore nuclear basket"/>
    <property type="evidence" value="ECO:0007669"/>
    <property type="project" value="TreeGrafter"/>
</dbReference>
<evidence type="ECO:0000313" key="15">
    <source>
        <dbReference type="WBParaSite" id="SPAL_0000519800.1"/>
    </source>
</evidence>
<evidence type="ECO:0000256" key="1">
    <source>
        <dbReference type="ARBA" id="ARBA00004567"/>
    </source>
</evidence>
<evidence type="ECO:0000256" key="5">
    <source>
        <dbReference type="ARBA" id="ARBA00022816"/>
    </source>
</evidence>
<evidence type="ECO:0000256" key="2">
    <source>
        <dbReference type="ARBA" id="ARBA00009454"/>
    </source>
</evidence>
<dbReference type="AlphaFoldDB" id="A0A0N5BGU8"/>
<evidence type="ECO:0000256" key="12">
    <source>
        <dbReference type="PROSITE-ProRule" id="PRU00804"/>
    </source>
</evidence>
<keyword evidence="5 12" id="KW-0509">mRNA transport</keyword>
<comment type="similarity">
    <text evidence="2">Belongs to the Nup35 family.</text>
</comment>
<organism evidence="14 15">
    <name type="scientific">Strongyloides papillosus</name>
    <name type="common">Intestinal threadworm</name>
    <dbReference type="NCBI Taxonomy" id="174720"/>
    <lineage>
        <taxon>Eukaryota</taxon>
        <taxon>Metazoa</taxon>
        <taxon>Ecdysozoa</taxon>
        <taxon>Nematoda</taxon>
        <taxon>Chromadorea</taxon>
        <taxon>Rhabditida</taxon>
        <taxon>Tylenchina</taxon>
        <taxon>Panagrolaimomorpha</taxon>
        <taxon>Strongyloidoidea</taxon>
        <taxon>Strongyloididae</taxon>
        <taxon>Strongyloides</taxon>
    </lineage>
</organism>
<dbReference type="Gene3D" id="3.30.70.330">
    <property type="match status" value="1"/>
</dbReference>
<dbReference type="GO" id="GO:0051028">
    <property type="term" value="P:mRNA transport"/>
    <property type="evidence" value="ECO:0007669"/>
    <property type="project" value="UniProtKB-UniRule"/>
</dbReference>
<evidence type="ECO:0000256" key="11">
    <source>
        <dbReference type="ARBA" id="ARBA00030250"/>
    </source>
</evidence>
<comment type="subcellular location">
    <subcellularLocation>
        <location evidence="1">Nucleus</location>
        <location evidence="1">Nuclear pore complex</location>
    </subcellularLocation>
</comment>
<evidence type="ECO:0000313" key="14">
    <source>
        <dbReference type="Proteomes" id="UP000046392"/>
    </source>
</evidence>
<dbReference type="InterPro" id="IPR007846">
    <property type="entry name" value="RRM_NUP35_dom"/>
</dbReference>
<protein>
    <recommendedName>
        <fullName evidence="3">Nucleoporin NUP35</fullName>
    </recommendedName>
    <alternativeName>
        <fullName evidence="11">35 kDa nucleoporin</fullName>
    </alternativeName>
    <alternativeName>
        <fullName evidence="10">Nucleoporin NUP53</fullName>
    </alternativeName>
</protein>
<dbReference type="GO" id="GO:0003676">
    <property type="term" value="F:nucleic acid binding"/>
    <property type="evidence" value="ECO:0007669"/>
    <property type="project" value="InterPro"/>
</dbReference>
<keyword evidence="7" id="KW-0811">Translocation</keyword>
<dbReference type="InterPro" id="IPR012677">
    <property type="entry name" value="Nucleotide-bd_a/b_plait_sf"/>
</dbReference>
<dbReference type="GO" id="GO:0005543">
    <property type="term" value="F:phospholipid binding"/>
    <property type="evidence" value="ECO:0007669"/>
    <property type="project" value="TreeGrafter"/>
</dbReference>
<dbReference type="Proteomes" id="UP000046392">
    <property type="component" value="Unplaced"/>
</dbReference>
<keyword evidence="9 12" id="KW-0539">Nucleus</keyword>
<dbReference type="GO" id="GO:0044613">
    <property type="term" value="C:nuclear pore central transport channel"/>
    <property type="evidence" value="ECO:0007669"/>
    <property type="project" value="TreeGrafter"/>
</dbReference>
<keyword evidence="4 12" id="KW-0813">Transport</keyword>
<dbReference type="WBParaSite" id="SPAL_0000519800.1">
    <property type="protein sequence ID" value="SPAL_0000519800.1"/>
    <property type="gene ID" value="SPAL_0000519800"/>
</dbReference>
<dbReference type="STRING" id="174720.A0A0N5BGU8"/>
<proteinExistence type="inferred from homology"/>
<name>A0A0N5BGU8_STREA</name>
<dbReference type="PANTHER" id="PTHR21527:SF6">
    <property type="entry name" value="NUCLEOPORIN NUP35"/>
    <property type="match status" value="1"/>
</dbReference>
<dbReference type="SUPFAM" id="SSF54928">
    <property type="entry name" value="RNA-binding domain, RBD"/>
    <property type="match status" value="1"/>
</dbReference>
<evidence type="ECO:0000256" key="4">
    <source>
        <dbReference type="ARBA" id="ARBA00022448"/>
    </source>
</evidence>
<sequence>MFRSINDLHSKPPKESLRDKFNDYSSNFGNFSTVSENGDNGIDFGNDSRLPSNNLPDFLFPNKFRYCGEPLKKSHSRPPIISLDDDCYDSELNVNRKKKVTFNGTGTLTRSHTLQMKSSSGNGFLNNQEDLSEEKYWVLVFGFNDNNKKAVLDKLKTFGNIVKVTHRSECTFLHVKYSNINCSLKVIEMGSFFVNDNVLIGVQECYNLDFLKTESELIDDVPQPSIEKPKINTPLAECRKFNNPQSRETREDQGENSMFQKIVNFLLY</sequence>
<dbReference type="InterPro" id="IPR035979">
    <property type="entry name" value="RBD_domain_sf"/>
</dbReference>
<dbReference type="Pfam" id="PF05172">
    <property type="entry name" value="RRM_Nup35"/>
    <property type="match status" value="1"/>
</dbReference>
<evidence type="ECO:0000256" key="8">
    <source>
        <dbReference type="ARBA" id="ARBA00023132"/>
    </source>
</evidence>
<evidence type="ECO:0000256" key="3">
    <source>
        <dbReference type="ARBA" id="ARBA00016439"/>
    </source>
</evidence>
<dbReference type="GO" id="GO:0006607">
    <property type="term" value="P:NLS-bearing protein import into nucleus"/>
    <property type="evidence" value="ECO:0007669"/>
    <property type="project" value="TreeGrafter"/>
</dbReference>
<dbReference type="PROSITE" id="PS51472">
    <property type="entry name" value="RRM_NUP35"/>
    <property type="match status" value="1"/>
</dbReference>
<keyword evidence="6" id="KW-0653">Protein transport</keyword>
<dbReference type="GO" id="GO:0006999">
    <property type="term" value="P:nuclear pore organization"/>
    <property type="evidence" value="ECO:0007669"/>
    <property type="project" value="TreeGrafter"/>
</dbReference>
<evidence type="ECO:0000256" key="10">
    <source>
        <dbReference type="ARBA" id="ARBA00029997"/>
    </source>
</evidence>
<feature type="domain" description="RRM Nup35-type" evidence="13">
    <location>
        <begin position="132"/>
        <end position="212"/>
    </location>
</feature>
<dbReference type="PANTHER" id="PTHR21527">
    <property type="entry name" value="NUCLEOPORIN NUP35"/>
    <property type="match status" value="1"/>
</dbReference>
<reference evidence="15" key="1">
    <citation type="submission" date="2017-02" db="UniProtKB">
        <authorList>
            <consortium name="WormBaseParasite"/>
        </authorList>
    </citation>
    <scope>IDENTIFICATION</scope>
</reference>
<evidence type="ECO:0000256" key="6">
    <source>
        <dbReference type="ARBA" id="ARBA00022927"/>
    </source>
</evidence>
<evidence type="ECO:0000259" key="13">
    <source>
        <dbReference type="PROSITE" id="PS51472"/>
    </source>
</evidence>
<keyword evidence="8 12" id="KW-0906">Nuclear pore complex</keyword>